<dbReference type="STRING" id="768679.TTX_1014"/>
<dbReference type="KEGG" id="ttn:TTX_1014"/>
<dbReference type="PANTHER" id="PTHR12818">
    <property type="entry name" value="TRNA (ADENINE(37)-N6)-METHYLTRANSFERASE"/>
    <property type="match status" value="1"/>
</dbReference>
<dbReference type="CDD" id="cd09281">
    <property type="entry name" value="UPF0066"/>
    <property type="match status" value="1"/>
</dbReference>
<sequence>MEIRLRPIGVVESGLPEEGPRVDRRTFVSTVRIFDEFSAGLKGIEEYSHVFVIWFMDRVKETRITLKPWGLEDMPEVGIFATRFPPRPNPIGLTVAEIVSVEPPRLRLRNLDAWTGSPILDLKPYDVLDIVQRPKMPEWLKRFLKIK</sequence>
<dbReference type="eggNOG" id="arCOG00761">
    <property type="taxonomic scope" value="Archaea"/>
</dbReference>
<evidence type="ECO:0000256" key="1">
    <source>
        <dbReference type="ARBA" id="ARBA00022691"/>
    </source>
</evidence>
<dbReference type="SUPFAM" id="SSF118196">
    <property type="entry name" value="YaeB-like"/>
    <property type="match status" value="1"/>
</dbReference>
<organism evidence="4 5">
    <name type="scientific">Thermoproteus tenax (strain ATCC 35583 / DSM 2078 / JCM 9277 / NBRC 100435 / Kra 1)</name>
    <dbReference type="NCBI Taxonomy" id="768679"/>
    <lineage>
        <taxon>Archaea</taxon>
        <taxon>Thermoproteota</taxon>
        <taxon>Thermoprotei</taxon>
        <taxon>Thermoproteales</taxon>
        <taxon>Thermoproteaceae</taxon>
        <taxon>Thermoproteus</taxon>
    </lineage>
</organism>
<name>G4RQ13_THETK</name>
<evidence type="ECO:0000259" key="3">
    <source>
        <dbReference type="PROSITE" id="PS51668"/>
    </source>
</evidence>
<evidence type="ECO:0000313" key="4">
    <source>
        <dbReference type="EMBL" id="CCC81659.1"/>
    </source>
</evidence>
<dbReference type="GeneID" id="11261901"/>
<dbReference type="OrthoDB" id="40408at2157"/>
<dbReference type="EMBL" id="FN869859">
    <property type="protein sequence ID" value="CCC81659.1"/>
    <property type="molecule type" value="Genomic_DNA"/>
</dbReference>
<dbReference type="InterPro" id="IPR036413">
    <property type="entry name" value="YaeB-like_sf"/>
</dbReference>
<gene>
    <name evidence="4" type="ordered locus">TTX_1014</name>
</gene>
<proteinExistence type="inferred from homology"/>
<dbReference type="AlphaFoldDB" id="G4RQ13"/>
<reference evidence="4 5" key="1">
    <citation type="journal article" date="2011" name="PLoS ONE">
        <title>The complete genome sequence of Thermoproteus tenax: a physiologically versatile member of the Crenarchaeota.</title>
        <authorList>
            <person name="Siebers B."/>
            <person name="Zaparty M."/>
            <person name="Raddatz G."/>
            <person name="Tjaden B."/>
            <person name="Albers S.V."/>
            <person name="Bell S.D."/>
            <person name="Blombach F."/>
            <person name="Kletzin A."/>
            <person name="Kyrpides N."/>
            <person name="Lanz C."/>
            <person name="Plagens A."/>
            <person name="Rampp M."/>
            <person name="Rosinus A."/>
            <person name="von Jan M."/>
            <person name="Makarova K.S."/>
            <person name="Klenk H.P."/>
            <person name="Schuster S.C."/>
            <person name="Hensel R."/>
        </authorList>
    </citation>
    <scope>NUCLEOTIDE SEQUENCE [LARGE SCALE GENOMIC DNA]</scope>
    <source>
        <strain evidence="5">ATCC 35583 / DSM 2078 / JCM 9277 / NBRC 100435 / Kra 1</strain>
    </source>
</reference>
<dbReference type="PaxDb" id="768679-TTX_1014"/>
<dbReference type="Gene3D" id="2.40.30.70">
    <property type="entry name" value="YaeB-like"/>
    <property type="match status" value="1"/>
</dbReference>
<dbReference type="Proteomes" id="UP000002654">
    <property type="component" value="Chromosome"/>
</dbReference>
<dbReference type="PROSITE" id="PS51668">
    <property type="entry name" value="TSAA_2"/>
    <property type="match status" value="1"/>
</dbReference>
<dbReference type="PANTHER" id="PTHR12818:SF0">
    <property type="entry name" value="TRNA (ADENINE(37)-N6)-METHYLTRANSFERASE"/>
    <property type="match status" value="1"/>
</dbReference>
<evidence type="ECO:0000256" key="2">
    <source>
        <dbReference type="ARBA" id="ARBA00033753"/>
    </source>
</evidence>
<dbReference type="HOGENOM" id="CLU_013458_2_1_2"/>
<feature type="domain" description="TsaA-like" evidence="3">
    <location>
        <begin position="5"/>
        <end position="134"/>
    </location>
</feature>
<dbReference type="InterPro" id="IPR036414">
    <property type="entry name" value="YaeB_N_sf"/>
</dbReference>
<evidence type="ECO:0000313" key="5">
    <source>
        <dbReference type="Proteomes" id="UP000002654"/>
    </source>
</evidence>
<dbReference type="RefSeq" id="WP_014126914.1">
    <property type="nucleotide sequence ID" value="NC_016070.1"/>
</dbReference>
<dbReference type="InterPro" id="IPR023370">
    <property type="entry name" value="TrmO-like_N"/>
</dbReference>
<protein>
    <recommendedName>
        <fullName evidence="3">TsaA-like domain-containing protein</fullName>
    </recommendedName>
</protein>
<dbReference type="PATRIC" id="fig|768679.9.peg.1024"/>
<comment type="similarity">
    <text evidence="2">Belongs to the tRNA methyltransferase O family.</text>
</comment>
<dbReference type="NCBIfam" id="TIGR00104">
    <property type="entry name" value="tRNA_TsaA"/>
    <property type="match status" value="1"/>
</dbReference>
<dbReference type="Pfam" id="PF01980">
    <property type="entry name" value="TrmO_N"/>
    <property type="match status" value="1"/>
</dbReference>
<keyword evidence="1" id="KW-0949">S-adenosyl-L-methionine</keyword>
<accession>G4RQ13</accession>
<keyword evidence="5" id="KW-1185">Reference proteome</keyword>
<dbReference type="InterPro" id="IPR040372">
    <property type="entry name" value="YaeB-like"/>
</dbReference>